<keyword evidence="6" id="KW-1185">Reference proteome</keyword>
<evidence type="ECO:0000256" key="3">
    <source>
        <dbReference type="ARBA" id="ARBA00022827"/>
    </source>
</evidence>
<dbReference type="PRINTS" id="PR00419">
    <property type="entry name" value="ADXRDTASE"/>
</dbReference>
<accession>A0ABX1RI94</accession>
<evidence type="ECO:0000256" key="4">
    <source>
        <dbReference type="ARBA" id="ARBA00023002"/>
    </source>
</evidence>
<dbReference type="RefSeq" id="WP_169398174.1">
    <property type="nucleotide sequence ID" value="NZ_BAAAJH010000001.1"/>
</dbReference>
<protein>
    <submittedName>
        <fullName evidence="5">NAD(P)/FAD-dependent oxidoreductase</fullName>
    </submittedName>
</protein>
<dbReference type="InterPro" id="IPR020946">
    <property type="entry name" value="Flavin_mOase-like"/>
</dbReference>
<dbReference type="Pfam" id="PF00743">
    <property type="entry name" value="FMO-like"/>
    <property type="match status" value="1"/>
</dbReference>
<dbReference type="PANTHER" id="PTHR42877:SF4">
    <property type="entry name" value="FAD_NAD(P)-BINDING DOMAIN-CONTAINING PROTEIN-RELATED"/>
    <property type="match status" value="1"/>
</dbReference>
<dbReference type="SUPFAM" id="SSF51905">
    <property type="entry name" value="FAD/NAD(P)-binding domain"/>
    <property type="match status" value="2"/>
</dbReference>
<dbReference type="Gene3D" id="3.50.50.60">
    <property type="entry name" value="FAD/NAD(P)-binding domain"/>
    <property type="match status" value="2"/>
</dbReference>
<dbReference type="EMBL" id="JAAXKY010000089">
    <property type="protein sequence ID" value="NMH80115.1"/>
    <property type="molecule type" value="Genomic_DNA"/>
</dbReference>
<keyword evidence="2" id="KW-0285">Flavoprotein</keyword>
<comment type="caution">
    <text evidence="5">The sequence shown here is derived from an EMBL/GenBank/DDBJ whole genome shotgun (WGS) entry which is preliminary data.</text>
</comment>
<organism evidence="5 6">
    <name type="scientific">Pseudonocardia xinjiangensis</name>
    <dbReference type="NCBI Taxonomy" id="75289"/>
    <lineage>
        <taxon>Bacteria</taxon>
        <taxon>Bacillati</taxon>
        <taxon>Actinomycetota</taxon>
        <taxon>Actinomycetes</taxon>
        <taxon>Pseudonocardiales</taxon>
        <taxon>Pseudonocardiaceae</taxon>
        <taxon>Pseudonocardia</taxon>
    </lineage>
</organism>
<dbReference type="Proteomes" id="UP001296706">
    <property type="component" value="Unassembled WGS sequence"/>
</dbReference>
<reference evidence="5 6" key="1">
    <citation type="submission" date="2020-04" db="EMBL/GenBank/DDBJ databases">
        <authorList>
            <person name="Klaysubun C."/>
            <person name="Duangmal K."/>
            <person name="Lipun K."/>
        </authorList>
    </citation>
    <scope>NUCLEOTIDE SEQUENCE [LARGE SCALE GENOMIC DNA]</scope>
    <source>
        <strain evidence="5 6">JCM 11839</strain>
    </source>
</reference>
<dbReference type="PANTHER" id="PTHR42877">
    <property type="entry name" value="L-ORNITHINE N(5)-MONOOXYGENASE-RELATED"/>
    <property type="match status" value="1"/>
</dbReference>
<keyword evidence="4" id="KW-0560">Oxidoreductase</keyword>
<evidence type="ECO:0000313" key="6">
    <source>
        <dbReference type="Proteomes" id="UP001296706"/>
    </source>
</evidence>
<dbReference type="InterPro" id="IPR051209">
    <property type="entry name" value="FAD-bind_Monooxygenase_sf"/>
</dbReference>
<proteinExistence type="inferred from homology"/>
<comment type="similarity">
    <text evidence="1">Belongs to the FAD-binding monooxygenase family.</text>
</comment>
<keyword evidence="3" id="KW-0274">FAD</keyword>
<dbReference type="InterPro" id="IPR036188">
    <property type="entry name" value="FAD/NAD-bd_sf"/>
</dbReference>
<evidence type="ECO:0000256" key="1">
    <source>
        <dbReference type="ARBA" id="ARBA00010139"/>
    </source>
</evidence>
<evidence type="ECO:0000256" key="2">
    <source>
        <dbReference type="ARBA" id="ARBA00022630"/>
    </source>
</evidence>
<name>A0ABX1RI94_9PSEU</name>
<sequence>MTTVDVGTGLSALLDDDAALAAAVAGAELPALLPALAHLTGDLTLVADELRPPLRLRPDMVEPQGGMSEAAQELGRRRALAALAAFRDGGAVPAPEPDDDTLRRLMRFVAGDVADDYLPLMSHELGLPLDAGAPGWTVEQVAPGRTVEVVVIGAGMSGLVTAHRLRQAGVEVTVLERNADVGGVWLENGYPGARLDTPNFAYSFSFDQRPDWPHQFSARDDVWGYFRDVADRFDLRGCVRFGHEVVEAVFDDATRRWTVRARRAGGPDVVLEADAVVSATGQLNKPNLPDIPGRERFAGPSWHTARWRDDVDLTGRRVAVIGTGASAYQVVPSIVDRVDALSVFQRTPPWMVPTPTYHDPTPDEQLRLLRELPYYHRWLRFVQFWTSVEGRRPFMEVDPGWEHPISVSPANEALRQALVAHLERRFGDRPDLLAKVVPGYAPGSKRMMRDNGVWPAALKREHVDLVTDAITEITPDGVRTADGVLHEADVLIYATGFRASDFLAPITVRGRDGADLHERWDGDARAHLGVHVPGFPNLFCVFGPNTGLVINGSILLFSEIAVHHILGCLRLLLESGAATVEVRRDVHDAFNERVDAGNALMAWGVATVNSWYRNAKGRASQVWPFTVLDYWRMVREPRPSDFHIERAPTPQPEERQ</sequence>
<gene>
    <name evidence="5" type="ORF">HF577_23880</name>
</gene>
<evidence type="ECO:0000313" key="5">
    <source>
        <dbReference type="EMBL" id="NMH80115.1"/>
    </source>
</evidence>